<name>A0A972JEZ4_9FLAO</name>
<feature type="domain" description="Glycoside hydrolase family 5" evidence="6">
    <location>
        <begin position="18"/>
        <end position="424"/>
    </location>
</feature>
<dbReference type="GO" id="GO:0016985">
    <property type="term" value="F:mannan endo-1,4-beta-mannosidase activity"/>
    <property type="evidence" value="ECO:0007669"/>
    <property type="project" value="TreeGrafter"/>
</dbReference>
<evidence type="ECO:0000313" key="8">
    <source>
        <dbReference type="Proteomes" id="UP000712080"/>
    </source>
</evidence>
<evidence type="ECO:0000256" key="4">
    <source>
        <dbReference type="ARBA" id="ARBA00023295"/>
    </source>
</evidence>
<evidence type="ECO:0000259" key="6">
    <source>
        <dbReference type="Pfam" id="PF26410"/>
    </source>
</evidence>
<keyword evidence="3" id="KW-0378">Hydrolase</keyword>
<keyword evidence="4" id="KW-0326">Glycosidase</keyword>
<dbReference type="PANTHER" id="PTHR31451:SF40">
    <property type="entry name" value="GLYCOSIDE HYDROLASE FAMILY 5 DOMAIN-CONTAINING PROTEIN"/>
    <property type="match status" value="1"/>
</dbReference>
<evidence type="ECO:0000256" key="5">
    <source>
        <dbReference type="SAM" id="SignalP"/>
    </source>
</evidence>
<organism evidence="7 8">
    <name type="scientific">Flavobacterium silvaticum</name>
    <dbReference type="NCBI Taxonomy" id="1852020"/>
    <lineage>
        <taxon>Bacteria</taxon>
        <taxon>Pseudomonadati</taxon>
        <taxon>Bacteroidota</taxon>
        <taxon>Flavobacteriia</taxon>
        <taxon>Flavobacteriales</taxon>
        <taxon>Flavobacteriaceae</taxon>
        <taxon>Flavobacterium</taxon>
    </lineage>
</organism>
<dbReference type="PANTHER" id="PTHR31451">
    <property type="match status" value="1"/>
</dbReference>
<protein>
    <recommendedName>
        <fullName evidence="2">mannan endo-1,4-beta-mannosidase</fullName>
        <ecNumber evidence="2">3.2.1.78</ecNumber>
    </recommendedName>
</protein>
<feature type="chain" id="PRO_5038052838" description="mannan endo-1,4-beta-mannosidase" evidence="5">
    <location>
        <begin position="18"/>
        <end position="425"/>
    </location>
</feature>
<dbReference type="EMBL" id="JAAMPU010000100">
    <property type="protein sequence ID" value="NMH27419.1"/>
    <property type="molecule type" value="Genomic_DNA"/>
</dbReference>
<dbReference type="InterPro" id="IPR001547">
    <property type="entry name" value="Glyco_hydro_5"/>
</dbReference>
<gene>
    <name evidence="7" type="ORF">G6047_05185</name>
</gene>
<dbReference type="AlphaFoldDB" id="A0A972JEZ4"/>
<dbReference type="InterPro" id="IPR045053">
    <property type="entry name" value="MAN-like"/>
</dbReference>
<accession>A0A972JEZ4</accession>
<dbReference type="Pfam" id="PF26410">
    <property type="entry name" value="GH5_mannosidase"/>
    <property type="match status" value="1"/>
</dbReference>
<dbReference type="Proteomes" id="UP000712080">
    <property type="component" value="Unassembled WGS sequence"/>
</dbReference>
<evidence type="ECO:0000313" key="7">
    <source>
        <dbReference type="EMBL" id="NMH27419.1"/>
    </source>
</evidence>
<evidence type="ECO:0000256" key="3">
    <source>
        <dbReference type="ARBA" id="ARBA00022801"/>
    </source>
</evidence>
<dbReference type="InterPro" id="IPR017853">
    <property type="entry name" value="GH"/>
</dbReference>
<evidence type="ECO:0000256" key="2">
    <source>
        <dbReference type="ARBA" id="ARBA00012706"/>
    </source>
</evidence>
<sequence length="425" mass="48595">MKKSICMLLLGCLSASAQNFVTVKGTEFLRDGKAYHYIGANYWYGALLASEKYGDRKRLLRELDQLKANGMDNLRVLVGADGGSYDYTVPYALQPKQGQYDAAVLDGLDYLLSEMKKRDMVAVLYLTNNWEWSGGMSQYLEWNGYGEIPNPNLKPENTWPKFMDYVSQFHSCGACKEALEKHIRYVIGRTNAYTKTKYTEDPTIMAWQVANEPRIFKVENEKAFTNWLDETVNLIDSLDKNHLICTGSEGKAGSNDDIAAFERTHQNPKIDYLTMHIWPKNWSWYDYKNEKGTLPTAIAKATDYIEQHISAAQKLNRPIVIEEFGLPRRDESLLPTSDVSSRNAFYEVFFDRLSKSIKDKQPLQAVNFWGYGGEGRAVHENGKWEKGEAFTADPPQEPQGLNAVFSTDETTLQLIKKYNRNIRKL</sequence>
<keyword evidence="5" id="KW-0732">Signal</keyword>
<proteinExistence type="predicted"/>
<dbReference type="EC" id="3.2.1.78" evidence="2"/>
<feature type="signal peptide" evidence="5">
    <location>
        <begin position="1"/>
        <end position="17"/>
    </location>
</feature>
<dbReference type="GO" id="GO:0000272">
    <property type="term" value="P:polysaccharide catabolic process"/>
    <property type="evidence" value="ECO:0007669"/>
    <property type="project" value="InterPro"/>
</dbReference>
<reference evidence="7" key="1">
    <citation type="submission" date="2020-02" db="EMBL/GenBank/DDBJ databases">
        <title>Flavobacterium sp. genome.</title>
        <authorList>
            <person name="Jung H.S."/>
            <person name="Baek J.H."/>
            <person name="Jeon C.O."/>
        </authorList>
    </citation>
    <scope>NUCLEOTIDE SEQUENCE</scope>
    <source>
        <strain evidence="7">SE-s28</strain>
    </source>
</reference>
<evidence type="ECO:0000256" key="1">
    <source>
        <dbReference type="ARBA" id="ARBA00001678"/>
    </source>
</evidence>
<keyword evidence="8" id="KW-1185">Reference proteome</keyword>
<comment type="caution">
    <text evidence="7">The sequence shown here is derived from an EMBL/GenBank/DDBJ whole genome shotgun (WGS) entry which is preliminary data.</text>
</comment>
<dbReference type="RefSeq" id="WP_169526417.1">
    <property type="nucleotide sequence ID" value="NZ_JAAMPU010000100.1"/>
</dbReference>
<comment type="catalytic activity">
    <reaction evidence="1">
        <text>Random hydrolysis of (1-&gt;4)-beta-D-mannosidic linkages in mannans, galactomannans and glucomannans.</text>
        <dbReference type="EC" id="3.2.1.78"/>
    </reaction>
</comment>
<dbReference type="SUPFAM" id="SSF51445">
    <property type="entry name" value="(Trans)glycosidases"/>
    <property type="match status" value="1"/>
</dbReference>
<dbReference type="Gene3D" id="3.20.20.80">
    <property type="entry name" value="Glycosidases"/>
    <property type="match status" value="1"/>
</dbReference>